<proteinExistence type="predicted"/>
<dbReference type="KEGG" id="eus:EUTSA_v10006487mg"/>
<reference evidence="1 2" key="1">
    <citation type="journal article" date="2013" name="Front. Plant Sci.">
        <title>The Reference Genome of the Halophytic Plant Eutrema salsugineum.</title>
        <authorList>
            <person name="Yang R."/>
            <person name="Jarvis D.E."/>
            <person name="Chen H."/>
            <person name="Beilstein M.A."/>
            <person name="Grimwood J."/>
            <person name="Jenkins J."/>
            <person name="Shu S."/>
            <person name="Prochnik S."/>
            <person name="Xin M."/>
            <person name="Ma C."/>
            <person name="Schmutz J."/>
            <person name="Wing R.A."/>
            <person name="Mitchell-Olds T."/>
            <person name="Schumaker K.S."/>
            <person name="Wang X."/>
        </authorList>
    </citation>
    <scope>NUCLEOTIDE SEQUENCE [LARGE SCALE GENOMIC DNA]</scope>
</reference>
<dbReference type="PANTHER" id="PTHR34371">
    <property type="entry name" value="OS01G0551000 PROTEIN"/>
    <property type="match status" value="1"/>
</dbReference>
<dbReference type="Gramene" id="ESQ43889">
    <property type="protein sequence ID" value="ESQ43889"/>
    <property type="gene ID" value="EUTSA_v10006487mg"/>
</dbReference>
<dbReference type="Proteomes" id="UP000030689">
    <property type="component" value="Unassembled WGS sequence"/>
</dbReference>
<accession>V4LJG5</accession>
<organism evidence="1 2">
    <name type="scientific">Eutrema salsugineum</name>
    <name type="common">Saltwater cress</name>
    <name type="synonym">Sisymbrium salsugineum</name>
    <dbReference type="NCBI Taxonomy" id="72664"/>
    <lineage>
        <taxon>Eukaryota</taxon>
        <taxon>Viridiplantae</taxon>
        <taxon>Streptophyta</taxon>
        <taxon>Embryophyta</taxon>
        <taxon>Tracheophyta</taxon>
        <taxon>Spermatophyta</taxon>
        <taxon>Magnoliopsida</taxon>
        <taxon>eudicotyledons</taxon>
        <taxon>Gunneridae</taxon>
        <taxon>Pentapetalae</taxon>
        <taxon>rosids</taxon>
        <taxon>malvids</taxon>
        <taxon>Brassicales</taxon>
        <taxon>Brassicaceae</taxon>
        <taxon>Eutremeae</taxon>
        <taxon>Eutrema</taxon>
    </lineage>
</organism>
<dbReference type="EMBL" id="KI517455">
    <property type="protein sequence ID" value="ESQ43889.1"/>
    <property type="molecule type" value="Genomic_DNA"/>
</dbReference>
<name>V4LJG5_EUTSA</name>
<keyword evidence="2" id="KW-1185">Reference proteome</keyword>
<evidence type="ECO:0000313" key="2">
    <source>
        <dbReference type="Proteomes" id="UP000030689"/>
    </source>
</evidence>
<protein>
    <submittedName>
        <fullName evidence="1">Uncharacterized protein</fullName>
    </submittedName>
</protein>
<dbReference type="PANTHER" id="PTHR34371:SF11">
    <property type="entry name" value="RESPONSE FACTOR, PUTATIVE (DUF688)-RELATED"/>
    <property type="match status" value="1"/>
</dbReference>
<evidence type="ECO:0000313" key="1">
    <source>
        <dbReference type="EMBL" id="ESQ43889.1"/>
    </source>
</evidence>
<gene>
    <name evidence="1" type="ORF">EUTSA_v10006487mg</name>
</gene>
<dbReference type="OrthoDB" id="1097192at2759"/>
<dbReference type="AlphaFoldDB" id="V4LJG5"/>
<sequence length="173" mass="19705">MITSSNKNDICTEEDDDEEEVIITSKLQLVLAAKSRKLQYMSSPVVSHHVSMSLLSSPDDLSHTRASVPFSWEEEPGKPKHHHALRAPLNSKRLHLPPRLLLPVAFTKTPLASDHHLLPGLKRWFRWKKDRADDVTGKCSFVFPSENGNETKITRPGDLCSFSDITRCYFWVK</sequence>
<dbReference type="OMA" id="RWFRWKK"/>
<dbReference type="InterPro" id="IPR007789">
    <property type="entry name" value="DUF688"/>
</dbReference>
<dbReference type="Pfam" id="PF05097">
    <property type="entry name" value="DUF688"/>
    <property type="match status" value="1"/>
</dbReference>